<dbReference type="AlphaFoldDB" id="A0A285IBI5"/>
<organism evidence="4 5">
    <name type="scientific">Arsukibacterium tuosuense</name>
    <dbReference type="NCBI Taxonomy" id="1323745"/>
    <lineage>
        <taxon>Bacteria</taxon>
        <taxon>Pseudomonadati</taxon>
        <taxon>Pseudomonadota</taxon>
        <taxon>Gammaproteobacteria</taxon>
        <taxon>Chromatiales</taxon>
        <taxon>Chromatiaceae</taxon>
        <taxon>Arsukibacterium</taxon>
    </lineage>
</organism>
<dbReference type="InterPro" id="IPR010980">
    <property type="entry name" value="Cyt_c/b562"/>
</dbReference>
<dbReference type="InterPro" id="IPR009155">
    <property type="entry name" value="Cyt_b562"/>
</dbReference>
<evidence type="ECO:0000256" key="1">
    <source>
        <dbReference type="ARBA" id="ARBA00005523"/>
    </source>
</evidence>
<proteinExistence type="inferred from homology"/>
<protein>
    <submittedName>
        <fullName evidence="4">Soluble cytochrome b562</fullName>
    </submittedName>
</protein>
<keyword evidence="5" id="KW-1185">Reference proteome</keyword>
<dbReference type="RefSeq" id="WP_097110093.1">
    <property type="nucleotide sequence ID" value="NZ_OBEB01000001.1"/>
</dbReference>
<accession>A0A285IBI5</accession>
<evidence type="ECO:0000313" key="4">
    <source>
        <dbReference type="EMBL" id="SNY45332.1"/>
    </source>
</evidence>
<dbReference type="GO" id="GO:0020037">
    <property type="term" value="F:heme binding"/>
    <property type="evidence" value="ECO:0007669"/>
    <property type="project" value="InterPro"/>
</dbReference>
<dbReference type="GO" id="GO:0009055">
    <property type="term" value="F:electron transfer activity"/>
    <property type="evidence" value="ECO:0007669"/>
    <property type="project" value="InterPro"/>
</dbReference>
<sequence>MLNRFLFCLLLVLSLPVVAGNSVDLETTMKNMGLALKQAREAASPQAAKPFIGELTKLTEQAKTARFPEDKAQTYLEGLDKVLLTLQRARIAADAGDEQQLQQALTEVDKLRRHYHKQRKVSFWQLLFG</sequence>
<dbReference type="Pfam" id="PF07361">
    <property type="entry name" value="Cytochrom_B562"/>
    <property type="match status" value="1"/>
</dbReference>
<keyword evidence="2 3" id="KW-0732">Signal</keyword>
<evidence type="ECO:0000256" key="2">
    <source>
        <dbReference type="ARBA" id="ARBA00022729"/>
    </source>
</evidence>
<comment type="similarity">
    <text evidence="1">Belongs to the cytochrome b562 family.</text>
</comment>
<dbReference type="GO" id="GO:0042597">
    <property type="term" value="C:periplasmic space"/>
    <property type="evidence" value="ECO:0007669"/>
    <property type="project" value="InterPro"/>
</dbReference>
<evidence type="ECO:0000256" key="3">
    <source>
        <dbReference type="SAM" id="SignalP"/>
    </source>
</evidence>
<dbReference type="Gene3D" id="1.20.120.10">
    <property type="entry name" value="Cytochrome c/b562"/>
    <property type="match status" value="1"/>
</dbReference>
<dbReference type="GO" id="GO:0005506">
    <property type="term" value="F:iron ion binding"/>
    <property type="evidence" value="ECO:0007669"/>
    <property type="project" value="InterPro"/>
</dbReference>
<feature type="chain" id="PRO_5013103359" evidence="3">
    <location>
        <begin position="20"/>
        <end position="129"/>
    </location>
</feature>
<dbReference type="GO" id="GO:0022900">
    <property type="term" value="P:electron transport chain"/>
    <property type="evidence" value="ECO:0007669"/>
    <property type="project" value="InterPro"/>
</dbReference>
<dbReference type="Proteomes" id="UP000219353">
    <property type="component" value="Unassembled WGS sequence"/>
</dbReference>
<name>A0A285IBI5_9GAMM</name>
<dbReference type="SUPFAM" id="SSF47175">
    <property type="entry name" value="Cytochromes"/>
    <property type="match status" value="1"/>
</dbReference>
<evidence type="ECO:0000313" key="5">
    <source>
        <dbReference type="Proteomes" id="UP000219353"/>
    </source>
</evidence>
<reference evidence="5" key="1">
    <citation type="submission" date="2017-09" db="EMBL/GenBank/DDBJ databases">
        <authorList>
            <person name="Varghese N."/>
            <person name="Submissions S."/>
        </authorList>
    </citation>
    <scope>NUCLEOTIDE SEQUENCE [LARGE SCALE GENOMIC DNA]</scope>
    <source>
        <strain evidence="5">CGMCC 1.12461</strain>
    </source>
</reference>
<dbReference type="EMBL" id="OBEB01000001">
    <property type="protein sequence ID" value="SNY45332.1"/>
    <property type="molecule type" value="Genomic_DNA"/>
</dbReference>
<gene>
    <name evidence="4" type="ORF">SAMN06297280_0872</name>
</gene>
<dbReference type="OrthoDB" id="5917034at2"/>
<feature type="signal peptide" evidence="3">
    <location>
        <begin position="1"/>
        <end position="19"/>
    </location>
</feature>